<dbReference type="AlphaFoldDB" id="A0AA35TVM0"/>
<gene>
    <name evidence="1" type="ORF">GBAR_LOCUS29781</name>
</gene>
<organism evidence="1 2">
    <name type="scientific">Geodia barretti</name>
    <name type="common">Barrett's horny sponge</name>
    <dbReference type="NCBI Taxonomy" id="519541"/>
    <lineage>
        <taxon>Eukaryota</taxon>
        <taxon>Metazoa</taxon>
        <taxon>Porifera</taxon>
        <taxon>Demospongiae</taxon>
        <taxon>Heteroscleromorpha</taxon>
        <taxon>Tetractinellida</taxon>
        <taxon>Astrophorina</taxon>
        <taxon>Geodiidae</taxon>
        <taxon>Geodia</taxon>
    </lineage>
</organism>
<reference evidence="1" key="1">
    <citation type="submission" date="2023-03" db="EMBL/GenBank/DDBJ databases">
        <authorList>
            <person name="Steffen K."/>
            <person name="Cardenas P."/>
        </authorList>
    </citation>
    <scope>NUCLEOTIDE SEQUENCE</scope>
</reference>
<protein>
    <submittedName>
        <fullName evidence="1">Uncharacterized protein</fullName>
    </submittedName>
</protein>
<keyword evidence="2" id="KW-1185">Reference proteome</keyword>
<dbReference type="EMBL" id="CASHTH010004197">
    <property type="protein sequence ID" value="CAI8054589.1"/>
    <property type="molecule type" value="Genomic_DNA"/>
</dbReference>
<evidence type="ECO:0000313" key="1">
    <source>
        <dbReference type="EMBL" id="CAI8054589.1"/>
    </source>
</evidence>
<name>A0AA35TVM0_GEOBA</name>
<evidence type="ECO:0000313" key="2">
    <source>
        <dbReference type="Proteomes" id="UP001174909"/>
    </source>
</evidence>
<comment type="caution">
    <text evidence="1">The sequence shown here is derived from an EMBL/GenBank/DDBJ whole genome shotgun (WGS) entry which is preliminary data.</text>
</comment>
<accession>A0AA35TVM0</accession>
<sequence>MPNITEMNPTEFRELLHTLVNEELFKSRERLAVLLAKDSSQEALEAEFFHFQGDYVDFAYWLEAYEEDPLEGLTPDTPLAKKLKRQREYVLANRKTTLKERNFRRMGLYLNSDPMPEKKIAELPPDEYRTLLRSLSPKSSSRSGSGSSRCLNRIRQIRS</sequence>
<dbReference type="Proteomes" id="UP001174909">
    <property type="component" value="Unassembled WGS sequence"/>
</dbReference>
<proteinExistence type="predicted"/>